<keyword evidence="2 3" id="KW-0808">Transferase</keyword>
<evidence type="ECO:0000313" key="4">
    <source>
        <dbReference type="Proteomes" id="UP000029060"/>
    </source>
</evidence>
<dbReference type="GO" id="GO:0052913">
    <property type="term" value="F:16S rRNA (guanine(966)-N(2))-methyltransferase activity"/>
    <property type="evidence" value="ECO:0007669"/>
    <property type="project" value="UniProtKB-EC"/>
</dbReference>
<keyword evidence="1 3" id="KW-0489">Methyltransferase</keyword>
<dbReference type="Pfam" id="PF03602">
    <property type="entry name" value="Cons_hypoth95"/>
    <property type="match status" value="1"/>
</dbReference>
<dbReference type="EMBL" id="JGZC01000008">
    <property type="protein sequence ID" value="KFI69686.1"/>
    <property type="molecule type" value="Genomic_DNA"/>
</dbReference>
<dbReference type="eggNOG" id="COG0742">
    <property type="taxonomic scope" value="Bacteria"/>
</dbReference>
<evidence type="ECO:0000256" key="2">
    <source>
        <dbReference type="ARBA" id="ARBA00022679"/>
    </source>
</evidence>
<dbReference type="AlphaFoldDB" id="A0A087BF86"/>
<protein>
    <submittedName>
        <fullName evidence="3">RNA methyltransferase, RsmD family</fullName>
        <ecNumber evidence="3">2.1.1.171</ecNumber>
    </submittedName>
</protein>
<gene>
    <name evidence="3" type="ORF">BMERY_1776</name>
</gene>
<dbReference type="PIRSF" id="PIRSF004553">
    <property type="entry name" value="CHP00095"/>
    <property type="match status" value="1"/>
</dbReference>
<dbReference type="Proteomes" id="UP000029060">
    <property type="component" value="Unassembled WGS sequence"/>
</dbReference>
<dbReference type="PANTHER" id="PTHR43542:SF1">
    <property type="entry name" value="METHYLTRANSFERASE"/>
    <property type="match status" value="1"/>
</dbReference>
<keyword evidence="4" id="KW-1185">Reference proteome</keyword>
<dbReference type="Gene3D" id="3.40.50.150">
    <property type="entry name" value="Vaccinia Virus protein VP39"/>
    <property type="match status" value="1"/>
</dbReference>
<dbReference type="CDD" id="cd02440">
    <property type="entry name" value="AdoMet_MTases"/>
    <property type="match status" value="1"/>
</dbReference>
<comment type="caution">
    <text evidence="3">The sequence shown here is derived from an EMBL/GenBank/DDBJ whole genome shotgun (WGS) entry which is preliminary data.</text>
</comment>
<proteinExistence type="predicted"/>
<accession>A0A087BF86</accession>
<dbReference type="PROSITE" id="PS00092">
    <property type="entry name" value="N6_MTASE"/>
    <property type="match status" value="1"/>
</dbReference>
<name>A0A087BF86_9BIFI</name>
<dbReference type="InterPro" id="IPR029063">
    <property type="entry name" value="SAM-dependent_MTases_sf"/>
</dbReference>
<dbReference type="SUPFAM" id="SSF53335">
    <property type="entry name" value="S-adenosyl-L-methionine-dependent methyltransferases"/>
    <property type="match status" value="1"/>
</dbReference>
<organism evidence="3 4">
    <name type="scientific">Bifidobacterium merycicum</name>
    <dbReference type="NCBI Taxonomy" id="78345"/>
    <lineage>
        <taxon>Bacteria</taxon>
        <taxon>Bacillati</taxon>
        <taxon>Actinomycetota</taxon>
        <taxon>Actinomycetes</taxon>
        <taxon>Bifidobacteriales</taxon>
        <taxon>Bifidobacteriaceae</taxon>
        <taxon>Bifidobacterium</taxon>
    </lineage>
</organism>
<reference evidence="3 4" key="1">
    <citation type="submission" date="2014-03" db="EMBL/GenBank/DDBJ databases">
        <title>Genomics of Bifidobacteria.</title>
        <authorList>
            <person name="Ventura M."/>
            <person name="Milani C."/>
            <person name="Lugli G.A."/>
        </authorList>
    </citation>
    <scope>NUCLEOTIDE SEQUENCE [LARGE SCALE GENOMIC DNA]</scope>
    <source>
        <strain evidence="3 4">LMG 11341</strain>
    </source>
</reference>
<dbReference type="GO" id="GO:0003676">
    <property type="term" value="F:nucleic acid binding"/>
    <property type="evidence" value="ECO:0007669"/>
    <property type="project" value="InterPro"/>
</dbReference>
<evidence type="ECO:0000256" key="1">
    <source>
        <dbReference type="ARBA" id="ARBA00022603"/>
    </source>
</evidence>
<dbReference type="STRING" id="78345.BMERY_1776"/>
<dbReference type="InterPro" id="IPR004398">
    <property type="entry name" value="RNA_MeTrfase_RsmD"/>
</dbReference>
<dbReference type="InterPro" id="IPR002052">
    <property type="entry name" value="DNA_methylase_N6_adenine_CS"/>
</dbReference>
<evidence type="ECO:0000313" key="3">
    <source>
        <dbReference type="EMBL" id="KFI69686.1"/>
    </source>
</evidence>
<dbReference type="PANTHER" id="PTHR43542">
    <property type="entry name" value="METHYLTRANSFERASE"/>
    <property type="match status" value="1"/>
</dbReference>
<dbReference type="NCBIfam" id="TIGR00095">
    <property type="entry name" value="16S rRNA (guanine(966)-N(2))-methyltransferase RsmD"/>
    <property type="match status" value="1"/>
</dbReference>
<dbReference type="EC" id="2.1.1.171" evidence="3"/>
<sequence length="187" mass="20118">MALATPKQGTRPTTDRTKEAIFSHLDSWGVLDDARVLDLFAGTGALGIEALSRGARELVAVEASKPAAALVAGTLKQLKRNRSWTAELRARVLVRKAEALAAATADAPYDVVFIDPPYAFETEACNRLLADLVANGWVDARGVIMLERSARSDDPTAPEGWEITQSRAYGETAVFYIEAAENGEDAI</sequence>